<dbReference type="PANTHER" id="PTHR12993">
    <property type="entry name" value="N-ACETYLGLUCOSAMINYL-PHOSPHATIDYLINOSITOL DE-N-ACETYLASE-RELATED"/>
    <property type="match status" value="1"/>
</dbReference>
<dbReference type="EMBL" id="BAABHB010000001">
    <property type="protein sequence ID" value="GAA4395085.1"/>
    <property type="molecule type" value="Genomic_DNA"/>
</dbReference>
<proteinExistence type="predicted"/>
<name>A0ABP8JSI1_9BACT</name>
<feature type="chain" id="PRO_5047479257" description="N-acetylglucosaminyl deacetylase, LmbE family" evidence="1">
    <location>
        <begin position="22"/>
        <end position="297"/>
    </location>
</feature>
<dbReference type="InterPro" id="IPR024078">
    <property type="entry name" value="LmbE-like_dom_sf"/>
</dbReference>
<dbReference type="Gene3D" id="3.40.50.10320">
    <property type="entry name" value="LmbE-like"/>
    <property type="match status" value="1"/>
</dbReference>
<keyword evidence="3" id="KW-1185">Reference proteome</keyword>
<feature type="signal peptide" evidence="1">
    <location>
        <begin position="1"/>
        <end position="21"/>
    </location>
</feature>
<protein>
    <recommendedName>
        <fullName evidence="4">N-acetylglucosaminyl deacetylase, LmbE family</fullName>
    </recommendedName>
</protein>
<dbReference type="InterPro" id="IPR003737">
    <property type="entry name" value="GlcNAc_PI_deacetylase-related"/>
</dbReference>
<evidence type="ECO:0000256" key="1">
    <source>
        <dbReference type="SAM" id="SignalP"/>
    </source>
</evidence>
<reference evidence="3" key="1">
    <citation type="journal article" date="2019" name="Int. J. Syst. Evol. Microbiol.">
        <title>The Global Catalogue of Microorganisms (GCM) 10K type strain sequencing project: providing services to taxonomists for standard genome sequencing and annotation.</title>
        <authorList>
            <consortium name="The Broad Institute Genomics Platform"/>
            <consortium name="The Broad Institute Genome Sequencing Center for Infectious Disease"/>
            <person name="Wu L."/>
            <person name="Ma J."/>
        </authorList>
    </citation>
    <scope>NUCLEOTIDE SEQUENCE [LARGE SCALE GENOMIC DNA]</scope>
    <source>
        <strain evidence="3">JCM 17925</strain>
    </source>
</reference>
<evidence type="ECO:0000313" key="3">
    <source>
        <dbReference type="Proteomes" id="UP001500936"/>
    </source>
</evidence>
<keyword evidence="1" id="KW-0732">Signal</keyword>
<comment type="caution">
    <text evidence="2">The sequence shown here is derived from an EMBL/GenBank/DDBJ whole genome shotgun (WGS) entry which is preliminary data.</text>
</comment>
<gene>
    <name evidence="2" type="ORF">GCM10023187_01580</name>
</gene>
<dbReference type="RefSeq" id="WP_345262950.1">
    <property type="nucleotide sequence ID" value="NZ_BAABHB010000001.1"/>
</dbReference>
<dbReference type="SUPFAM" id="SSF102588">
    <property type="entry name" value="LmbE-like"/>
    <property type="match status" value="1"/>
</dbReference>
<organism evidence="2 3">
    <name type="scientific">Nibrella viscosa</name>
    <dbReference type="NCBI Taxonomy" id="1084524"/>
    <lineage>
        <taxon>Bacteria</taxon>
        <taxon>Pseudomonadati</taxon>
        <taxon>Bacteroidota</taxon>
        <taxon>Cytophagia</taxon>
        <taxon>Cytophagales</taxon>
        <taxon>Spirosomataceae</taxon>
        <taxon>Nibrella</taxon>
    </lineage>
</organism>
<evidence type="ECO:0008006" key="4">
    <source>
        <dbReference type="Google" id="ProtNLM"/>
    </source>
</evidence>
<dbReference type="Proteomes" id="UP001500936">
    <property type="component" value="Unassembled WGS sequence"/>
</dbReference>
<dbReference type="Pfam" id="PF02585">
    <property type="entry name" value="PIG-L"/>
    <property type="match status" value="1"/>
</dbReference>
<accession>A0ABP8JSI1</accession>
<sequence length="297" mass="33333">MKRLLFCLLFGFSCLLTPVFAQSGGAGRTLRIIAFGAHPDDCELKASGVAALWAAQGHKVKFVSMTNGDIGHFSQAGGPLAQRRRAEVQACARALGIETEVLDIHDGELMPSLENRKTVARLIREWQADIVLCHRPNDYHPDHRYTGVLVEDAAVVVAAPFFTPNTPPTKGNPIFLYYSDNFRKPNPFEPTLVVGIDEAVEKKWACLRAIPSQFADKDSWQGRYLPNVPEGDSQRQAYILDVLKKRNEDVAYQYRERLVQLYGADKGRKIKYAEAFELCQYGSQPSVEELKKLFPTF</sequence>
<dbReference type="PANTHER" id="PTHR12993:SF11">
    <property type="entry name" value="N-ACETYLGLUCOSAMINYL-PHOSPHATIDYLINOSITOL DE-N-ACETYLASE"/>
    <property type="match status" value="1"/>
</dbReference>
<evidence type="ECO:0000313" key="2">
    <source>
        <dbReference type="EMBL" id="GAA4395085.1"/>
    </source>
</evidence>